<dbReference type="Proteomes" id="UP001159428">
    <property type="component" value="Unassembled WGS sequence"/>
</dbReference>
<evidence type="ECO:0000313" key="2">
    <source>
        <dbReference type="Proteomes" id="UP001159428"/>
    </source>
</evidence>
<accession>A0AAU9WEB3</accession>
<dbReference type="AlphaFoldDB" id="A0AAU9WEB3"/>
<protein>
    <submittedName>
        <fullName evidence="1">Uncharacterized protein</fullName>
    </submittedName>
</protein>
<proteinExistence type="predicted"/>
<comment type="caution">
    <text evidence="1">The sequence shown here is derived from an EMBL/GenBank/DDBJ whole genome shotgun (WGS) entry which is preliminary data.</text>
</comment>
<sequence length="159" mass="18639">MTNYIKNSNPCIHAIIPNIVKAKIKEYQKKKKKKMENQVRSMHVLYEGGLICKRKYTSIRNSSGVAKETGRRRENVKTKSIAWCEIPKILPYKALMSFVRGINKAGLNFLQSISWKPFFLQLADLYLLLTSRSPCLHWFNGEKGLVNSCWRRWCSLWER</sequence>
<evidence type="ECO:0000313" key="1">
    <source>
        <dbReference type="EMBL" id="CAH3114166.1"/>
    </source>
</evidence>
<organism evidence="1 2">
    <name type="scientific">Pocillopora meandrina</name>
    <dbReference type="NCBI Taxonomy" id="46732"/>
    <lineage>
        <taxon>Eukaryota</taxon>
        <taxon>Metazoa</taxon>
        <taxon>Cnidaria</taxon>
        <taxon>Anthozoa</taxon>
        <taxon>Hexacorallia</taxon>
        <taxon>Scleractinia</taxon>
        <taxon>Astrocoeniina</taxon>
        <taxon>Pocilloporidae</taxon>
        <taxon>Pocillopora</taxon>
    </lineage>
</organism>
<dbReference type="EMBL" id="CALNXJ010000014">
    <property type="protein sequence ID" value="CAH3114166.1"/>
    <property type="molecule type" value="Genomic_DNA"/>
</dbReference>
<keyword evidence="2" id="KW-1185">Reference proteome</keyword>
<reference evidence="1 2" key="1">
    <citation type="submission" date="2022-05" db="EMBL/GenBank/DDBJ databases">
        <authorList>
            <consortium name="Genoscope - CEA"/>
            <person name="William W."/>
        </authorList>
    </citation>
    <scope>NUCLEOTIDE SEQUENCE [LARGE SCALE GENOMIC DNA]</scope>
</reference>
<gene>
    <name evidence="1" type="ORF">PMEA_00006099</name>
</gene>
<name>A0AAU9WEB3_9CNID</name>